<evidence type="ECO:0000256" key="1">
    <source>
        <dbReference type="ARBA" id="ARBA00022676"/>
    </source>
</evidence>
<dbReference type="RefSeq" id="WP_306456250.1">
    <property type="nucleotide sequence ID" value="NZ_FWFY01000002.1"/>
</dbReference>
<evidence type="ECO:0000256" key="2">
    <source>
        <dbReference type="ARBA" id="ARBA00022679"/>
    </source>
</evidence>
<organism evidence="5 6">
    <name type="scientific">Limimaricola soesokkakensis</name>
    <dbReference type="NCBI Taxonomy" id="1343159"/>
    <lineage>
        <taxon>Bacteria</taxon>
        <taxon>Pseudomonadati</taxon>
        <taxon>Pseudomonadota</taxon>
        <taxon>Alphaproteobacteria</taxon>
        <taxon>Rhodobacterales</taxon>
        <taxon>Paracoccaceae</taxon>
        <taxon>Limimaricola</taxon>
    </lineage>
</organism>
<evidence type="ECO:0000313" key="7">
    <source>
        <dbReference type="Proteomes" id="UP000240624"/>
    </source>
</evidence>
<evidence type="ECO:0000313" key="5">
    <source>
        <dbReference type="EMBL" id="SLN26141.1"/>
    </source>
</evidence>
<dbReference type="Proteomes" id="UP000240624">
    <property type="component" value="Unassembled WGS sequence"/>
</dbReference>
<dbReference type="Proteomes" id="UP000193495">
    <property type="component" value="Unassembled WGS sequence"/>
</dbReference>
<name>A0A1X6YQ62_9RHOB</name>
<dbReference type="PANTHER" id="PTHR13778:SF47">
    <property type="entry name" value="LIPOPOLYSACCHARIDE 1,3-GALACTOSYLTRANSFERASE"/>
    <property type="match status" value="1"/>
</dbReference>
<accession>A0A1X6YQ62</accession>
<protein>
    <submittedName>
        <fullName evidence="5">General stress protein A</fullName>
    </submittedName>
    <submittedName>
        <fullName evidence="4">Lipopolysaccharide biosynthesis glycosyltransferase</fullName>
    </submittedName>
</protein>
<keyword evidence="3" id="KW-0479">Metal-binding</keyword>
<dbReference type="SUPFAM" id="SSF53448">
    <property type="entry name" value="Nucleotide-diphospho-sugar transferases"/>
    <property type="match status" value="1"/>
</dbReference>
<dbReference type="EMBL" id="FWFY01000002">
    <property type="protein sequence ID" value="SLN26141.1"/>
    <property type="molecule type" value="Genomic_DNA"/>
</dbReference>
<dbReference type="InterPro" id="IPR029044">
    <property type="entry name" value="Nucleotide-diphossugar_trans"/>
</dbReference>
<reference evidence="4 7" key="2">
    <citation type="submission" date="2018-03" db="EMBL/GenBank/DDBJ databases">
        <title>Genomic Encyclopedia of Archaeal and Bacterial Type Strains, Phase II (KMG-II): from individual species to whole genera.</title>
        <authorList>
            <person name="Goeker M."/>
        </authorList>
    </citation>
    <scope>NUCLEOTIDE SEQUENCE [LARGE SCALE GENOMIC DNA]</scope>
    <source>
        <strain evidence="4 7">DSM 29956</strain>
    </source>
</reference>
<gene>
    <name evidence="5" type="primary">gspA_1</name>
    <name evidence="4" type="ORF">CLV79_101215</name>
    <name evidence="5" type="ORF">LOS8367_00871</name>
</gene>
<proteinExistence type="predicted"/>
<keyword evidence="7" id="KW-1185">Reference proteome</keyword>
<dbReference type="EMBL" id="PYGB01000001">
    <property type="protein sequence ID" value="PSK88379.1"/>
    <property type="molecule type" value="Genomic_DNA"/>
</dbReference>
<dbReference type="CDD" id="cd04194">
    <property type="entry name" value="GT8_A4GalT_like"/>
    <property type="match status" value="1"/>
</dbReference>
<dbReference type="AlphaFoldDB" id="A0A1X6YQ62"/>
<dbReference type="GO" id="GO:0046872">
    <property type="term" value="F:metal ion binding"/>
    <property type="evidence" value="ECO:0007669"/>
    <property type="project" value="UniProtKB-KW"/>
</dbReference>
<dbReference type="PANTHER" id="PTHR13778">
    <property type="entry name" value="GLYCOSYLTRANSFERASE 8 DOMAIN-CONTAINING PROTEIN"/>
    <property type="match status" value="1"/>
</dbReference>
<dbReference type="GO" id="GO:0016757">
    <property type="term" value="F:glycosyltransferase activity"/>
    <property type="evidence" value="ECO:0007669"/>
    <property type="project" value="UniProtKB-KW"/>
</dbReference>
<dbReference type="InterPro" id="IPR050748">
    <property type="entry name" value="Glycosyltrans_8_dom-fam"/>
</dbReference>
<keyword evidence="2 4" id="KW-0808">Transferase</keyword>
<reference evidence="5 6" key="1">
    <citation type="submission" date="2017-03" db="EMBL/GenBank/DDBJ databases">
        <authorList>
            <person name="Afonso C.L."/>
            <person name="Miller P.J."/>
            <person name="Scott M.A."/>
            <person name="Spackman E."/>
            <person name="Goraichik I."/>
            <person name="Dimitrov K.M."/>
            <person name="Suarez D.L."/>
            <person name="Swayne D.E."/>
        </authorList>
    </citation>
    <scope>NUCLEOTIDE SEQUENCE [LARGE SCALE GENOMIC DNA]</scope>
    <source>
        <strain evidence="5 6">CECT 8367</strain>
    </source>
</reference>
<sequence>MGMTCTSDRPARHRRAVVFACDEGYLPYALFAISRIAALHPERDFDICLCTGVLPVEIPASLAHLDIRLCRVDVGDMFDGLRLDPGRSPDVYLRLALPQALGVDYDRILYLDSDIHVQGGDFSALLSVDLGGRPLGAVRDNTQWRTPSRRPAQFRVLGLPAARYFNAGVLLMDVPRYLEADLLARCVALGRAEAGRMIRHDQNLYNAVLQGDWAELSPAWNWQYTWASRFFEAMQTAHVVHFIGKRKPWKDAEGELPPRFAREMGTFLARHWPDRPPVPIGLGPAHDARLMRKHLLKHLVAAPAMARYLAQFPDDLTVRA</sequence>
<evidence type="ECO:0000313" key="6">
    <source>
        <dbReference type="Proteomes" id="UP000193495"/>
    </source>
</evidence>
<dbReference type="Gene3D" id="3.90.550.10">
    <property type="entry name" value="Spore Coat Polysaccharide Biosynthesis Protein SpsA, Chain A"/>
    <property type="match status" value="1"/>
</dbReference>
<evidence type="ECO:0000256" key="3">
    <source>
        <dbReference type="ARBA" id="ARBA00022723"/>
    </source>
</evidence>
<dbReference type="Pfam" id="PF01501">
    <property type="entry name" value="Glyco_transf_8"/>
    <property type="match status" value="1"/>
</dbReference>
<dbReference type="InterPro" id="IPR002495">
    <property type="entry name" value="Glyco_trans_8"/>
</dbReference>
<evidence type="ECO:0000313" key="4">
    <source>
        <dbReference type="EMBL" id="PSK88379.1"/>
    </source>
</evidence>
<keyword evidence="1" id="KW-0328">Glycosyltransferase</keyword>